<evidence type="ECO:0000313" key="2">
    <source>
        <dbReference type="EMBL" id="KAG8461065.1"/>
    </source>
</evidence>
<dbReference type="AlphaFoldDB" id="A0A8J5XLF5"/>
<accession>A0A8J5XLF5</accession>
<reference evidence="2" key="1">
    <citation type="submission" date="2021-05" db="EMBL/GenBank/DDBJ databases">
        <title>The genome of the haptophyte Pavlova lutheri (Diacronema luteri, Pavlovales) - a model for lipid biosynthesis in eukaryotic algae.</title>
        <authorList>
            <person name="Hulatt C.J."/>
            <person name="Posewitz M.C."/>
        </authorList>
    </citation>
    <scope>NUCLEOTIDE SEQUENCE</scope>
    <source>
        <strain evidence="2">NIVA-4/92</strain>
    </source>
</reference>
<keyword evidence="1" id="KW-0812">Transmembrane</keyword>
<sequence length="292" mass="30745">MHARSTLERLAASLVARVGSDAMFTAVACFTVQFALALLGLFAQQLGSRVGSGAADLCVWAHDVAVVGYFLATRAPAEGRTATSKLSRAANAMLATVLATRFAMGALRACVLTPLARAFSGAPVMPAEERAGEVCAFPSSFGREMGDANAKAVDTALAAVIGSVEAELAVQIRTVRTEVQVQVGSSVAQVTRAIDAQLDDVKAELDVVAKSLQAIIGNVTENIATVKASMSALETKMHALARAMHAALAFSLLLCMLAAGVRAAQWLQWRRTARAARARSCDTETRWRARAR</sequence>
<protein>
    <submittedName>
        <fullName evidence="2">Uncharacterized protein</fullName>
    </submittedName>
</protein>
<dbReference type="Proteomes" id="UP000751190">
    <property type="component" value="Unassembled WGS sequence"/>
</dbReference>
<comment type="caution">
    <text evidence="2">The sequence shown here is derived from an EMBL/GenBank/DDBJ whole genome shotgun (WGS) entry which is preliminary data.</text>
</comment>
<keyword evidence="1" id="KW-0472">Membrane</keyword>
<keyword evidence="3" id="KW-1185">Reference proteome</keyword>
<dbReference type="EMBL" id="JAGTXO010000028">
    <property type="protein sequence ID" value="KAG8461065.1"/>
    <property type="molecule type" value="Genomic_DNA"/>
</dbReference>
<organism evidence="2 3">
    <name type="scientific">Diacronema lutheri</name>
    <name type="common">Unicellular marine alga</name>
    <name type="synonym">Monochrysis lutheri</name>
    <dbReference type="NCBI Taxonomy" id="2081491"/>
    <lineage>
        <taxon>Eukaryota</taxon>
        <taxon>Haptista</taxon>
        <taxon>Haptophyta</taxon>
        <taxon>Pavlovophyceae</taxon>
        <taxon>Pavlovales</taxon>
        <taxon>Pavlovaceae</taxon>
        <taxon>Diacronema</taxon>
    </lineage>
</organism>
<keyword evidence="1" id="KW-1133">Transmembrane helix</keyword>
<feature type="transmembrane region" description="Helical" evidence="1">
    <location>
        <begin position="239"/>
        <end position="261"/>
    </location>
</feature>
<evidence type="ECO:0000313" key="3">
    <source>
        <dbReference type="Proteomes" id="UP000751190"/>
    </source>
</evidence>
<feature type="transmembrane region" description="Helical" evidence="1">
    <location>
        <begin position="22"/>
        <end position="42"/>
    </location>
</feature>
<name>A0A8J5XLF5_DIALT</name>
<proteinExistence type="predicted"/>
<gene>
    <name evidence="2" type="ORF">KFE25_003634</name>
</gene>
<evidence type="ECO:0000256" key="1">
    <source>
        <dbReference type="SAM" id="Phobius"/>
    </source>
</evidence>